<gene>
    <name evidence="5" type="ORF">FOMG_17692</name>
</gene>
<dbReference type="AlphaFoldDB" id="W9Z2N4"/>
<dbReference type="GO" id="GO:0003677">
    <property type="term" value="F:DNA binding"/>
    <property type="evidence" value="ECO:0007669"/>
    <property type="project" value="InterPro"/>
</dbReference>
<evidence type="ECO:0000256" key="1">
    <source>
        <dbReference type="ARBA" id="ARBA00004123"/>
    </source>
</evidence>
<dbReference type="GO" id="GO:0005634">
    <property type="term" value="C:nucleus"/>
    <property type="evidence" value="ECO:0007669"/>
    <property type="project" value="UniProtKB-SubCell"/>
</dbReference>
<dbReference type="InterPro" id="IPR001138">
    <property type="entry name" value="Zn2Cys6_DnaBD"/>
</dbReference>
<dbReference type="SMART" id="SM00906">
    <property type="entry name" value="Fungal_trans"/>
    <property type="match status" value="1"/>
</dbReference>
<comment type="subcellular location">
    <subcellularLocation>
        <location evidence="1">Nucleus</location>
    </subcellularLocation>
</comment>
<dbReference type="HOGENOM" id="CLU_004083_5_2_1"/>
<sequence length="623" mass="71640">MSSSAQGESEDSVSLTVADTRTGRKPTACVECYQRKTKCDRAYPCTACIRAKRSCISPGPRPPRKPRRRNHYEFHDRLARLETHLRVLNTVSERREDDKSRDGAKCLACLGDTAEFAESQLWLTAVKEFNTVKQQLYNEMNELGPWPELNMPFDADDLLVPTLSVNNGPLPHVPTSNELQILWKTFLERIQPVIPILHVPTFNTTVTYAFSDFIALPPTTKALLWSICCMALTSFSRDEYNNVSYHEKDEMIALYSRQCRLALLKANYLANFNLDTLRCLIFLTMSSQSLHNDSESWVTHGNLVRMAYKLGLHRDGTEFDLKPFEVEMRRRVWWQTLTLELSHALRCGLLKPELPSYWTTRIPHNVNDKDLHPDMIDPVTSIDGPADTTYCVMACEASKILLESDFSSLEEALMACPQSQGNTQAQSVPAAAYELLTLKINLRLGFLERCYCKASSGPIYDMALGLRPSIIRIFKNAMISQDSVTGMGEEFRRAHLEREEYFQDSLEKTHPWFRWTAWVGFRLRVIYHLIGQLEQCSDDRFVHRTWCLMERLYTNHEALWNFSDEAVMEVAYIILRAWEKRAMQLISNSIQATPDEPKFVKSLRLRLLGERITSTGPDDMLLH</sequence>
<organism evidence="5">
    <name type="scientific">Fusarium oxysporum f. sp. melonis 26406</name>
    <dbReference type="NCBI Taxonomy" id="1089452"/>
    <lineage>
        <taxon>Eukaryota</taxon>
        <taxon>Fungi</taxon>
        <taxon>Dikarya</taxon>
        <taxon>Ascomycota</taxon>
        <taxon>Pezizomycotina</taxon>
        <taxon>Sordariomycetes</taxon>
        <taxon>Hypocreomycetidae</taxon>
        <taxon>Hypocreales</taxon>
        <taxon>Nectriaceae</taxon>
        <taxon>Fusarium</taxon>
        <taxon>Fusarium oxysporum species complex</taxon>
    </lineage>
</organism>
<evidence type="ECO:0000256" key="2">
    <source>
        <dbReference type="ARBA" id="ARBA00022723"/>
    </source>
</evidence>
<dbReference type="CDD" id="cd12148">
    <property type="entry name" value="fungal_TF_MHR"/>
    <property type="match status" value="1"/>
</dbReference>
<dbReference type="GO" id="GO:0000981">
    <property type="term" value="F:DNA-binding transcription factor activity, RNA polymerase II-specific"/>
    <property type="evidence" value="ECO:0007669"/>
    <property type="project" value="InterPro"/>
</dbReference>
<dbReference type="InterPro" id="IPR050613">
    <property type="entry name" value="Sec_Metabolite_Reg"/>
</dbReference>
<proteinExistence type="predicted"/>
<dbReference type="Proteomes" id="UP000030703">
    <property type="component" value="Unassembled WGS sequence"/>
</dbReference>
<reference evidence="5" key="1">
    <citation type="submission" date="2012-04" db="EMBL/GenBank/DDBJ databases">
        <title>The Genome Sequence of Fusarium oxysporum melonis.</title>
        <authorList>
            <consortium name="The Broad Institute Genome Sequencing Platform"/>
            <person name="Ma L.-J."/>
            <person name="Gale L.R."/>
            <person name="Schwartz D.C."/>
            <person name="Zhou S."/>
            <person name="Corby-Kistler H."/>
            <person name="Young S.K."/>
            <person name="Zeng Q."/>
            <person name="Gargeya S."/>
            <person name="Fitzgerald M."/>
            <person name="Haas B."/>
            <person name="Abouelleil A."/>
            <person name="Alvarado L."/>
            <person name="Arachchi H.M."/>
            <person name="Berlin A."/>
            <person name="Brown A."/>
            <person name="Chapman S.B."/>
            <person name="Chen Z."/>
            <person name="Dunbar C."/>
            <person name="Freedman E."/>
            <person name="Gearin G."/>
            <person name="Goldberg J."/>
            <person name="Griggs A."/>
            <person name="Gujja S."/>
            <person name="Heiman D."/>
            <person name="Howarth C."/>
            <person name="Larson L."/>
            <person name="Lui A."/>
            <person name="MacDonald P.J.P."/>
            <person name="Montmayeur A."/>
            <person name="Murphy C."/>
            <person name="Neiman D."/>
            <person name="Pearson M."/>
            <person name="Priest M."/>
            <person name="Roberts A."/>
            <person name="Saif S."/>
            <person name="Shea T."/>
            <person name="Shenoy N."/>
            <person name="Sisk P."/>
            <person name="Stolte C."/>
            <person name="Sykes S."/>
            <person name="Wortman J."/>
            <person name="Nusbaum C."/>
            <person name="Birren B."/>
        </authorList>
    </citation>
    <scope>NUCLEOTIDE SEQUENCE</scope>
    <source>
        <strain evidence="5">26406</strain>
    </source>
</reference>
<feature type="domain" description="Zn(2)-C6 fungal-type" evidence="4">
    <location>
        <begin position="28"/>
        <end position="57"/>
    </location>
</feature>
<dbReference type="GO" id="GO:0008270">
    <property type="term" value="F:zinc ion binding"/>
    <property type="evidence" value="ECO:0007669"/>
    <property type="project" value="InterPro"/>
</dbReference>
<keyword evidence="2" id="KW-0479">Metal-binding</keyword>
<dbReference type="InterPro" id="IPR007219">
    <property type="entry name" value="XnlR_reg_dom"/>
</dbReference>
<dbReference type="CDD" id="cd00067">
    <property type="entry name" value="GAL4"/>
    <property type="match status" value="1"/>
</dbReference>
<dbReference type="SUPFAM" id="SSF57701">
    <property type="entry name" value="Zn2/Cys6 DNA-binding domain"/>
    <property type="match status" value="1"/>
</dbReference>
<dbReference type="Gene3D" id="4.10.240.10">
    <property type="entry name" value="Zn(2)-C6 fungal-type DNA-binding domain"/>
    <property type="match status" value="1"/>
</dbReference>
<dbReference type="PANTHER" id="PTHR31001">
    <property type="entry name" value="UNCHARACTERIZED TRANSCRIPTIONAL REGULATORY PROTEIN"/>
    <property type="match status" value="1"/>
</dbReference>
<dbReference type="InterPro" id="IPR036864">
    <property type="entry name" value="Zn2-C6_fun-type_DNA-bd_sf"/>
</dbReference>
<dbReference type="PANTHER" id="PTHR31001:SF85">
    <property type="entry name" value="ZN(II)2CYS6 TRANSCRIPTION FACTOR (EUROFUNG)"/>
    <property type="match status" value="1"/>
</dbReference>
<dbReference type="Pfam" id="PF04082">
    <property type="entry name" value="Fungal_trans"/>
    <property type="match status" value="1"/>
</dbReference>
<name>W9Z2N4_FUSOX</name>
<reference evidence="5" key="2">
    <citation type="submission" date="2012-05" db="EMBL/GenBank/DDBJ databases">
        <title>Annotation of the Genome Sequence of Fusarium oxysporum f. sp. melonis 26406.</title>
        <authorList>
            <consortium name="The Broad Institute Genomics Platform"/>
            <person name="Ma L.-J."/>
            <person name="Corby-Kistler H."/>
            <person name="Broz K."/>
            <person name="Gale L.R."/>
            <person name="Jonkers W."/>
            <person name="O'Donnell K."/>
            <person name="Ploetz R."/>
            <person name="Steinberg C."/>
            <person name="Schwartz D.C."/>
            <person name="VanEtten H."/>
            <person name="Zhou S."/>
            <person name="Young S.K."/>
            <person name="Zeng Q."/>
            <person name="Gargeya S."/>
            <person name="Fitzgerald M."/>
            <person name="Abouelleil A."/>
            <person name="Alvarado L."/>
            <person name="Chapman S.B."/>
            <person name="Gainer-Dewar J."/>
            <person name="Goldberg J."/>
            <person name="Griggs A."/>
            <person name="Gujja S."/>
            <person name="Hansen M."/>
            <person name="Howarth C."/>
            <person name="Imamovic A."/>
            <person name="Ireland A."/>
            <person name="Larimer J."/>
            <person name="McCowan C."/>
            <person name="Murphy C."/>
            <person name="Pearson M."/>
            <person name="Poon T.W."/>
            <person name="Priest M."/>
            <person name="Roberts A."/>
            <person name="Saif S."/>
            <person name="Shea T."/>
            <person name="Sykes S."/>
            <person name="Wortman J."/>
            <person name="Nusbaum C."/>
            <person name="Birren B."/>
        </authorList>
    </citation>
    <scope>NUCLEOTIDE SEQUENCE</scope>
    <source>
        <strain evidence="5">26406</strain>
    </source>
</reference>
<evidence type="ECO:0000313" key="5">
    <source>
        <dbReference type="EMBL" id="EXK25655.1"/>
    </source>
</evidence>
<dbReference type="EMBL" id="JH659389">
    <property type="protein sequence ID" value="EXK25655.1"/>
    <property type="molecule type" value="Genomic_DNA"/>
</dbReference>
<dbReference type="PROSITE" id="PS50048">
    <property type="entry name" value="ZN2_CY6_FUNGAL_2"/>
    <property type="match status" value="1"/>
</dbReference>
<dbReference type="SMART" id="SM00066">
    <property type="entry name" value="GAL4"/>
    <property type="match status" value="1"/>
</dbReference>
<dbReference type="Pfam" id="PF00172">
    <property type="entry name" value="Zn_clus"/>
    <property type="match status" value="1"/>
</dbReference>
<protein>
    <recommendedName>
        <fullName evidence="4">Zn(2)-C6 fungal-type domain-containing protein</fullName>
    </recommendedName>
</protein>
<dbReference type="VEuPathDB" id="FungiDB:FOMG_17692"/>
<dbReference type="GO" id="GO:0006351">
    <property type="term" value="P:DNA-templated transcription"/>
    <property type="evidence" value="ECO:0007669"/>
    <property type="project" value="InterPro"/>
</dbReference>
<evidence type="ECO:0000259" key="4">
    <source>
        <dbReference type="PROSITE" id="PS50048"/>
    </source>
</evidence>
<evidence type="ECO:0000256" key="3">
    <source>
        <dbReference type="ARBA" id="ARBA00023242"/>
    </source>
</evidence>
<accession>W9Z2N4</accession>
<keyword evidence="3" id="KW-0539">Nucleus</keyword>